<dbReference type="SUPFAM" id="SSF52129">
    <property type="entry name" value="Caspase-like"/>
    <property type="match status" value="1"/>
</dbReference>
<dbReference type="Pfam" id="PF08126">
    <property type="entry name" value="Propeptide_C25"/>
    <property type="match status" value="1"/>
</dbReference>
<evidence type="ECO:0000259" key="4">
    <source>
        <dbReference type="Pfam" id="PF08126"/>
    </source>
</evidence>
<dbReference type="EMBL" id="JBHPKH010000007">
    <property type="protein sequence ID" value="MFC1572215.1"/>
    <property type="molecule type" value="Genomic_DNA"/>
</dbReference>
<protein>
    <submittedName>
        <fullName evidence="6">C25 family cysteine peptidase</fullName>
    </submittedName>
</protein>
<dbReference type="Gene3D" id="2.60.40.4070">
    <property type="match status" value="1"/>
</dbReference>
<dbReference type="Gene3D" id="3.40.50.10390">
    <property type="entry name" value="Gingipain r, domain 1"/>
    <property type="match status" value="1"/>
</dbReference>
<proteinExistence type="predicted"/>
<reference evidence="6 7" key="1">
    <citation type="submission" date="2024-09" db="EMBL/GenBank/DDBJ databases">
        <authorList>
            <person name="D'Angelo T."/>
        </authorList>
    </citation>
    <scope>NUCLEOTIDE SEQUENCE [LARGE SCALE GENOMIC DNA]</scope>
    <source>
        <strain evidence="6">SAG AM-320-E07</strain>
    </source>
</reference>
<dbReference type="Pfam" id="PF01364">
    <property type="entry name" value="Peptidase_C25"/>
    <property type="match status" value="1"/>
</dbReference>
<feature type="domain" description="Gingipain propeptide" evidence="4">
    <location>
        <begin position="73"/>
        <end position="234"/>
    </location>
</feature>
<evidence type="ECO:0000313" key="7">
    <source>
        <dbReference type="Proteomes" id="UP001593833"/>
    </source>
</evidence>
<comment type="caution">
    <text evidence="6">The sequence shown here is derived from an EMBL/GenBank/DDBJ whole genome shotgun (WGS) entry which is preliminary data.</text>
</comment>
<dbReference type="InterPro" id="IPR038490">
    <property type="entry name" value="Gingipain_propep_sf"/>
</dbReference>
<evidence type="ECO:0000259" key="3">
    <source>
        <dbReference type="Pfam" id="PF07705"/>
    </source>
</evidence>
<gene>
    <name evidence="6" type="ORF">ACFL6M_01325</name>
</gene>
<dbReference type="InterPro" id="IPR025965">
    <property type="entry name" value="FlgD/Vpr_Ig-like"/>
</dbReference>
<dbReference type="InterPro" id="IPR029030">
    <property type="entry name" value="Caspase-like_dom_sf"/>
</dbReference>
<dbReference type="Pfam" id="PF13860">
    <property type="entry name" value="FlgD_ig"/>
    <property type="match status" value="1"/>
</dbReference>
<dbReference type="Gene3D" id="3.40.50.1460">
    <property type="match status" value="1"/>
</dbReference>
<dbReference type="InterPro" id="IPR001769">
    <property type="entry name" value="Gingipain"/>
</dbReference>
<feature type="domain" description="CARDB" evidence="3">
    <location>
        <begin position="978"/>
        <end position="1082"/>
    </location>
</feature>
<dbReference type="CDD" id="cd02258">
    <property type="entry name" value="Peptidase_C25_N"/>
    <property type="match status" value="1"/>
</dbReference>
<evidence type="ECO:0000259" key="5">
    <source>
        <dbReference type="Pfam" id="PF13860"/>
    </source>
</evidence>
<dbReference type="InterPro" id="IPR011635">
    <property type="entry name" value="CARDB"/>
</dbReference>
<dbReference type="Proteomes" id="UP001593833">
    <property type="component" value="Unassembled WGS sequence"/>
</dbReference>
<dbReference type="InterPro" id="IPR013783">
    <property type="entry name" value="Ig-like_fold"/>
</dbReference>
<dbReference type="InterPro" id="IPR029031">
    <property type="entry name" value="Gingipain_N_sf"/>
</dbReference>
<dbReference type="InterPro" id="IPR012600">
    <property type="entry name" value="Propeptide_C25"/>
</dbReference>
<dbReference type="Pfam" id="PF07705">
    <property type="entry name" value="CARDB"/>
    <property type="match status" value="1"/>
</dbReference>
<accession>A0ABV6YIP2</accession>
<dbReference type="PROSITE" id="PS51257">
    <property type="entry name" value="PROKAR_LIPOPROTEIN"/>
    <property type="match status" value="1"/>
</dbReference>
<organism evidence="6 7">
    <name type="scientific">Eiseniibacteriota bacterium</name>
    <dbReference type="NCBI Taxonomy" id="2212470"/>
    <lineage>
        <taxon>Bacteria</taxon>
        <taxon>Candidatus Eiseniibacteriota</taxon>
    </lineage>
</organism>
<evidence type="ECO:0000313" key="6">
    <source>
        <dbReference type="EMBL" id="MFC1572215.1"/>
    </source>
</evidence>
<name>A0ABV6YIP2_UNCEI</name>
<feature type="domain" description="FlgD/Vpr Ig-like" evidence="5">
    <location>
        <begin position="1226"/>
        <end position="1290"/>
    </location>
</feature>
<keyword evidence="7" id="KW-1185">Reference proteome</keyword>
<evidence type="ECO:0000256" key="1">
    <source>
        <dbReference type="ARBA" id="ARBA00022729"/>
    </source>
</evidence>
<evidence type="ECO:0000259" key="2">
    <source>
        <dbReference type="Pfam" id="PF01364"/>
    </source>
</evidence>
<feature type="domain" description="Gingipain" evidence="2">
    <location>
        <begin position="622"/>
        <end position="972"/>
    </location>
</feature>
<keyword evidence="1" id="KW-0732">Signal</keyword>
<sequence length="1306" mass="143665">MKARVCGLFVFVVGCAFGFIVSAEARTGLRGGESGQSPSVVHALVGPHHESHAPTEDLLLTFPEEASGTEVIIQLSVPDLQVDERFADGQTFHAIRLRGYGHTSSPGAPQMPVKALFLAVPEGATIETELLDTETVSRTGLNIYPVPRPVARETYWDALRTAEEFCLDKAAYASFDFYPEKSVEVGWYGYLRDIRVVQLKVSPVQYLAASNELLIHKRLKFRVHLTGGRFPSQKATKDRRVSGVDPFDRVFDNLLLNYNPALKGTSRPGKSLETAPADLRYLRNRPFKVSVEEEGIYEITRQDLADARADLCGVDPRTLKVFHLGEEIPIHVSGEEDGTFDADDRIEFFGRDSTSEYSVSDIHWLSWGGDPGLRMERRDASPGDSLPIPASFLRELHFEEDHRYYSNVHQGEGKDHWFWEQLTAPCTGEYPLTLPDVSTSSSEVKMRINLRGKTASPHHTQVLLNGNLVADLRWEGMIELESDFTCPHVYLHGGANELTIACPSTSVDQIFFNWFEIQYQRDFAAHEDVLRFSDAEPGPAQFEIAGFSSPQIEVYQILDPTHVAKLAGLSIVPAGQAYSVVFEDNPGQGEFVAINSGRKMRPAFIARDEASFLHSSARGADYIIITHEEFYDSVQPLKGLRESDGLRVAVIDVEDVYDEFAYGNVDPNALKAFLAFAYDNWQPPAPTYVLLVGDASFDYKGNQPTANVNYVPTHLFVSQSDDVEVSSDDWFVCLAGDDLIPDMLIGRLSGQTQSDVEGLVRKIVDYETAIEPGDWRQRALLIADDSDEGGDFEAVCDGFAEDYLAPAGFDVSTVYVRECLPACRSHIVESINDGCSIISFVGHGSVDQWAEEQVVESADISTLSNKDRLPLILAFTCLNGYFHHAVDDFCLAEEFHRAPDGGALACWAHSGLNYTTPSQTIGDNLYEALVTDGNHILGSAVCQAKMAYLGTSPYFWDQAPMLILFGDPALEMGFDGRPDLLPGTLTFQPTSPRAGGADTLTATIFNAGRVAASAISTRFFNGHPDSSSSTRIADLVVPHLAPGEGAGVSVTWDSLPAPGTHRIFVQVDADDHLIESAEWNNLTWGSLHVRAQGGVEDSIPPAVKLLIDGKVVGTEFMDFDYVSSHPEIEMILTDAGSGIELDALSVTMNGKPLRNLSVQEEGAASDSIVVTCFPGMLTDGTHTLCVRVRDRGSNPNTTEARLTFVAESQLRIRDLRNHPNPMRAETRFVYRLSQNADNIEIRIYSVTGELVRTIAPCPACRNRNTVVWNGTDDDGERMTSGEYFYRIVGTAGRESGSGSGKLVIIR</sequence>
<dbReference type="Gene3D" id="2.60.40.3800">
    <property type="match status" value="1"/>
</dbReference>
<dbReference type="Gene3D" id="2.60.40.10">
    <property type="entry name" value="Immunoglobulins"/>
    <property type="match status" value="1"/>
</dbReference>